<organism evidence="2 3">
    <name type="scientific">Penicillium oxalicum (strain 114-2 / CGMCC 5302)</name>
    <name type="common">Penicillium decumbens</name>
    <dbReference type="NCBI Taxonomy" id="933388"/>
    <lineage>
        <taxon>Eukaryota</taxon>
        <taxon>Fungi</taxon>
        <taxon>Dikarya</taxon>
        <taxon>Ascomycota</taxon>
        <taxon>Pezizomycotina</taxon>
        <taxon>Eurotiomycetes</taxon>
        <taxon>Eurotiomycetidae</taxon>
        <taxon>Eurotiales</taxon>
        <taxon>Aspergillaceae</taxon>
        <taxon>Penicillium</taxon>
    </lineage>
</organism>
<reference evidence="2 3" key="1">
    <citation type="journal article" date="2013" name="PLoS ONE">
        <title>Genomic and secretomic analyses reveal unique features of the lignocellulolytic enzyme system of Penicillium decumbens.</title>
        <authorList>
            <person name="Liu G."/>
            <person name="Zhang L."/>
            <person name="Wei X."/>
            <person name="Zou G."/>
            <person name="Qin Y."/>
            <person name="Ma L."/>
            <person name="Li J."/>
            <person name="Zheng H."/>
            <person name="Wang S."/>
            <person name="Wang C."/>
            <person name="Xun L."/>
            <person name="Zhao G.-P."/>
            <person name="Zhou Z."/>
            <person name="Qu Y."/>
        </authorList>
    </citation>
    <scope>NUCLEOTIDE SEQUENCE [LARGE SCALE GENOMIC DNA]</scope>
    <source>
        <strain evidence="3">114-2 / CGMCC 5302</strain>
    </source>
</reference>
<feature type="region of interest" description="Disordered" evidence="1">
    <location>
        <begin position="25"/>
        <end position="88"/>
    </location>
</feature>
<dbReference type="HOGENOM" id="CLU_2016048_0_0_1"/>
<evidence type="ECO:0000313" key="2">
    <source>
        <dbReference type="EMBL" id="EPS28078.1"/>
    </source>
</evidence>
<dbReference type="AlphaFoldDB" id="S8AQ53"/>
<dbReference type="Proteomes" id="UP000019376">
    <property type="component" value="Unassembled WGS sequence"/>
</dbReference>
<accession>S8AQ53</accession>
<name>S8AQ53_PENO1</name>
<dbReference type="EMBL" id="KB644410">
    <property type="protein sequence ID" value="EPS28078.1"/>
    <property type="molecule type" value="Genomic_DNA"/>
</dbReference>
<sequence>MGSSPRASQARKAKKKKKVEILWPFGGEIDGSDGELTRKRKGSQKGKNKKEKKEKKFKFERGKKKERLSVPFASPTPSSRGWMIGPTIEPHPSCNESVCVVQGAHGFGLDLDDSRAFLRGSVQ</sequence>
<protein>
    <submittedName>
        <fullName evidence="2">Uncharacterized protein</fullName>
    </submittedName>
</protein>
<evidence type="ECO:0000313" key="3">
    <source>
        <dbReference type="Proteomes" id="UP000019376"/>
    </source>
</evidence>
<keyword evidence="3" id="KW-1185">Reference proteome</keyword>
<proteinExistence type="predicted"/>
<gene>
    <name evidence="2" type="ORF">PDE_03024</name>
</gene>
<evidence type="ECO:0000256" key="1">
    <source>
        <dbReference type="SAM" id="MobiDB-lite"/>
    </source>
</evidence>
<feature type="compositionally biased region" description="Basic residues" evidence="1">
    <location>
        <begin position="38"/>
        <end position="66"/>
    </location>
</feature>